<proteinExistence type="predicted"/>
<accession>A0ABS6SFM2</accession>
<keyword evidence="1" id="KW-0812">Transmembrane</keyword>
<evidence type="ECO:0000256" key="1">
    <source>
        <dbReference type="SAM" id="Phobius"/>
    </source>
</evidence>
<keyword evidence="1" id="KW-1133">Transmembrane helix</keyword>
<dbReference type="Proteomes" id="UP000722336">
    <property type="component" value="Unassembled WGS sequence"/>
</dbReference>
<protein>
    <recommendedName>
        <fullName evidence="4">Membrane protein YkvI</fullName>
    </recommendedName>
</protein>
<keyword evidence="3" id="KW-1185">Reference proteome</keyword>
<evidence type="ECO:0000313" key="3">
    <source>
        <dbReference type="Proteomes" id="UP000722336"/>
    </source>
</evidence>
<feature type="transmembrane region" description="Helical" evidence="1">
    <location>
        <begin position="312"/>
        <end position="333"/>
    </location>
</feature>
<feature type="transmembrane region" description="Helical" evidence="1">
    <location>
        <begin position="222"/>
        <end position="248"/>
    </location>
</feature>
<dbReference type="EMBL" id="JAGSPA010000003">
    <property type="protein sequence ID" value="MBV7257136.1"/>
    <property type="molecule type" value="Genomic_DNA"/>
</dbReference>
<name>A0ABS6SFM2_9SPHN</name>
<feature type="transmembrane region" description="Helical" evidence="1">
    <location>
        <begin position="127"/>
        <end position="144"/>
    </location>
</feature>
<dbReference type="InterPro" id="IPR038728">
    <property type="entry name" value="YkvI-like"/>
</dbReference>
<feature type="transmembrane region" description="Helical" evidence="1">
    <location>
        <begin position="191"/>
        <end position="210"/>
    </location>
</feature>
<feature type="transmembrane region" description="Helical" evidence="1">
    <location>
        <begin position="345"/>
        <end position="367"/>
    </location>
</feature>
<gene>
    <name evidence="2" type="ORF">KCG44_10115</name>
</gene>
<feature type="transmembrane region" description="Helical" evidence="1">
    <location>
        <begin position="93"/>
        <end position="115"/>
    </location>
</feature>
<feature type="transmembrane region" description="Helical" evidence="1">
    <location>
        <begin position="151"/>
        <end position="171"/>
    </location>
</feature>
<feature type="transmembrane region" description="Helical" evidence="1">
    <location>
        <begin position="268"/>
        <end position="291"/>
    </location>
</feature>
<feature type="transmembrane region" description="Helical" evidence="1">
    <location>
        <begin position="12"/>
        <end position="32"/>
    </location>
</feature>
<sequence>MNSAGESHEGSFFQRFLLPAFALKGVIIGGGYATGRELSEYFLSQGPHGALLAMALATLLWALICATAFAFAQRLRVFEYRSFSERLLGRGAILFEVCLLLFCVLLLAVFGAAAGEVVASLFAVPEFVGTITLALLIGGVASFGGDAVERLFKYVSPFLYLVYAAFLILAFAKFGDRIDATLERGGIGSGWPISGLTYGTYNMIAVVMILPTLRYLRSTREAVTAGIIAAPLAMLPAFAFVTAMLAFHPEVLSATLPSDYILTRLDSTAFRFVFQLMVFGALLEGGVGVVHTINERAVAWQGKRQTHGDVSCWFRPLLTLAVLAVCMFAADLIGLADLIAGGYRILAAVFLLTFVLPLMTIGVVKLVRSHAGAARIHGHGEA</sequence>
<evidence type="ECO:0008006" key="4">
    <source>
        <dbReference type="Google" id="ProtNLM"/>
    </source>
</evidence>
<dbReference type="PANTHER" id="PTHR37814">
    <property type="entry name" value="CONSERVED MEMBRANE PROTEIN"/>
    <property type="match status" value="1"/>
</dbReference>
<organism evidence="2 3">
    <name type="scientific">Pacificimonas pallii</name>
    <dbReference type="NCBI Taxonomy" id="2827236"/>
    <lineage>
        <taxon>Bacteria</taxon>
        <taxon>Pseudomonadati</taxon>
        <taxon>Pseudomonadota</taxon>
        <taxon>Alphaproteobacteria</taxon>
        <taxon>Sphingomonadales</taxon>
        <taxon>Sphingosinicellaceae</taxon>
        <taxon>Pacificimonas</taxon>
    </lineage>
</organism>
<comment type="caution">
    <text evidence="2">The sequence shown here is derived from an EMBL/GenBank/DDBJ whole genome shotgun (WGS) entry which is preliminary data.</text>
</comment>
<reference evidence="2 3" key="1">
    <citation type="submission" date="2021-04" db="EMBL/GenBank/DDBJ databases">
        <authorList>
            <person name="Pira H."/>
            <person name="Risdian C."/>
            <person name="Wink J."/>
        </authorList>
    </citation>
    <scope>NUCLEOTIDE SEQUENCE [LARGE SCALE GENOMIC DNA]</scope>
    <source>
        <strain evidence="2 3">WHA3</strain>
    </source>
</reference>
<dbReference type="PANTHER" id="PTHR37814:SF1">
    <property type="entry name" value="MEMBRANE PROTEIN"/>
    <property type="match status" value="1"/>
</dbReference>
<feature type="transmembrane region" description="Helical" evidence="1">
    <location>
        <begin position="52"/>
        <end position="72"/>
    </location>
</feature>
<keyword evidence="1" id="KW-0472">Membrane</keyword>
<evidence type="ECO:0000313" key="2">
    <source>
        <dbReference type="EMBL" id="MBV7257136.1"/>
    </source>
</evidence>